<evidence type="ECO:0000313" key="3">
    <source>
        <dbReference type="EMBL" id="SHM74299.1"/>
    </source>
</evidence>
<evidence type="ECO:0000259" key="1">
    <source>
        <dbReference type="Pfam" id="PF04773"/>
    </source>
</evidence>
<dbReference type="RefSeq" id="WP_073014227.1">
    <property type="nucleotide sequence ID" value="NZ_FRBW01000003.1"/>
</dbReference>
<dbReference type="AlphaFoldDB" id="A0A1M7L957"/>
<feature type="domain" description="FecR protein" evidence="1">
    <location>
        <begin position="113"/>
        <end position="201"/>
    </location>
</feature>
<dbReference type="InterPro" id="IPR032623">
    <property type="entry name" value="FecR_N"/>
</dbReference>
<evidence type="ECO:0000259" key="2">
    <source>
        <dbReference type="Pfam" id="PF16220"/>
    </source>
</evidence>
<dbReference type="PANTHER" id="PTHR30273:SF2">
    <property type="entry name" value="PROTEIN FECR"/>
    <property type="match status" value="1"/>
</dbReference>
<dbReference type="GO" id="GO:0016989">
    <property type="term" value="F:sigma factor antagonist activity"/>
    <property type="evidence" value="ECO:0007669"/>
    <property type="project" value="TreeGrafter"/>
</dbReference>
<protein>
    <submittedName>
        <fullName evidence="3">FecR family protein</fullName>
    </submittedName>
</protein>
<reference evidence="3 4" key="1">
    <citation type="submission" date="2016-11" db="EMBL/GenBank/DDBJ databases">
        <authorList>
            <person name="Jaros S."/>
            <person name="Januszkiewicz K."/>
            <person name="Wedrychowicz H."/>
        </authorList>
    </citation>
    <scope>NUCLEOTIDE SEQUENCE [LARGE SCALE GENOMIC DNA]</scope>
    <source>
        <strain evidence="3 4">DSM 22153</strain>
    </source>
</reference>
<dbReference type="OrthoDB" id="636724at2"/>
<dbReference type="PIRSF" id="PIRSF018266">
    <property type="entry name" value="FecR"/>
    <property type="match status" value="1"/>
</dbReference>
<sequence length="323" mass="34259">MSDSHEEHAGYLRASREARDWLVRLTSGAPSAADLESFKRWQDGSPQNRAAFEEERAFWTQIEHLASERRAVPGAPLSRRLFLGGSAMAAAVAVGVVAGPRILTSLQADFIAQVGEQRDVTLSDGTVATLNTGAALKVEFLPGLRLVHLLQGEAEFHVAPVTGDAPFRVAARGGNTEMRSGKVFVDSGDDLTTVAAVEGMASVFSPMAPDAPRGDFPGIEIETAQQTSYLRGAAPSGPVIADLESVLAWRAGRIVFDGKSFSAAVSVVGRYIAEPIIVRPGIDPSFKVSGVFSTAQPLIALQSIAKTQNLTVRRIPSVAIVLT</sequence>
<dbReference type="Pfam" id="PF04773">
    <property type="entry name" value="FecR"/>
    <property type="match status" value="1"/>
</dbReference>
<accession>A0A1M7L957</accession>
<organism evidence="3 4">
    <name type="scientific">Roseibium suaedae</name>
    <dbReference type="NCBI Taxonomy" id="735517"/>
    <lineage>
        <taxon>Bacteria</taxon>
        <taxon>Pseudomonadati</taxon>
        <taxon>Pseudomonadota</taxon>
        <taxon>Alphaproteobacteria</taxon>
        <taxon>Hyphomicrobiales</taxon>
        <taxon>Stappiaceae</taxon>
        <taxon>Roseibium</taxon>
    </lineage>
</organism>
<dbReference type="Pfam" id="PF16220">
    <property type="entry name" value="DUF4880"/>
    <property type="match status" value="1"/>
</dbReference>
<name>A0A1M7L957_9HYPH</name>
<dbReference type="InterPro" id="IPR012373">
    <property type="entry name" value="Ferrdict_sens_TM"/>
</dbReference>
<dbReference type="InterPro" id="IPR006860">
    <property type="entry name" value="FecR"/>
</dbReference>
<proteinExistence type="predicted"/>
<dbReference type="PANTHER" id="PTHR30273">
    <property type="entry name" value="PERIPLASMIC SIGNAL SENSOR AND SIGMA FACTOR ACTIVATOR FECR-RELATED"/>
    <property type="match status" value="1"/>
</dbReference>
<dbReference type="Gene3D" id="2.60.120.1440">
    <property type="match status" value="1"/>
</dbReference>
<dbReference type="Proteomes" id="UP000186002">
    <property type="component" value="Unassembled WGS sequence"/>
</dbReference>
<feature type="domain" description="FecR N-terminal" evidence="2">
    <location>
        <begin position="16"/>
        <end position="54"/>
    </location>
</feature>
<evidence type="ECO:0000313" key="4">
    <source>
        <dbReference type="Proteomes" id="UP000186002"/>
    </source>
</evidence>
<dbReference type="EMBL" id="FRBW01000003">
    <property type="protein sequence ID" value="SHM74299.1"/>
    <property type="molecule type" value="Genomic_DNA"/>
</dbReference>
<gene>
    <name evidence="3" type="ORF">SAMN05444272_3116</name>
</gene>
<dbReference type="STRING" id="735517.SAMN05444272_3116"/>
<keyword evidence="4" id="KW-1185">Reference proteome</keyword>